<dbReference type="SUPFAM" id="SSF54928">
    <property type="entry name" value="RNA-binding domain, RBD"/>
    <property type="match status" value="1"/>
</dbReference>
<feature type="domain" description="RRM" evidence="3">
    <location>
        <begin position="46"/>
        <end position="124"/>
    </location>
</feature>
<dbReference type="PROSITE" id="PS50102">
    <property type="entry name" value="RRM"/>
    <property type="match status" value="1"/>
</dbReference>
<evidence type="ECO:0000259" key="3">
    <source>
        <dbReference type="PROSITE" id="PS50102"/>
    </source>
</evidence>
<feature type="region of interest" description="Disordered" evidence="2">
    <location>
        <begin position="1"/>
        <end position="40"/>
    </location>
</feature>
<organism evidence="4 5">
    <name type="scientific">Ambrosia artemisiifolia</name>
    <name type="common">Common ragweed</name>
    <dbReference type="NCBI Taxonomy" id="4212"/>
    <lineage>
        <taxon>Eukaryota</taxon>
        <taxon>Viridiplantae</taxon>
        <taxon>Streptophyta</taxon>
        <taxon>Embryophyta</taxon>
        <taxon>Tracheophyta</taxon>
        <taxon>Spermatophyta</taxon>
        <taxon>Magnoliopsida</taxon>
        <taxon>eudicotyledons</taxon>
        <taxon>Gunneridae</taxon>
        <taxon>Pentapetalae</taxon>
        <taxon>asterids</taxon>
        <taxon>campanulids</taxon>
        <taxon>Asterales</taxon>
        <taxon>Asteraceae</taxon>
        <taxon>Asteroideae</taxon>
        <taxon>Heliantheae alliance</taxon>
        <taxon>Heliantheae</taxon>
        <taxon>Ambrosia</taxon>
    </lineage>
</organism>
<gene>
    <name evidence="4" type="ORF">M8C21_000985</name>
</gene>
<protein>
    <recommendedName>
        <fullName evidence="3">RRM domain-containing protein</fullName>
    </recommendedName>
</protein>
<dbReference type="Proteomes" id="UP001206925">
    <property type="component" value="Unassembled WGS sequence"/>
</dbReference>
<evidence type="ECO:0000313" key="5">
    <source>
        <dbReference type="Proteomes" id="UP001206925"/>
    </source>
</evidence>
<dbReference type="AlphaFoldDB" id="A0AAD5BUH2"/>
<dbReference type="PANTHER" id="PTHR48034">
    <property type="entry name" value="TRANSFORMER-2 SEX-DETERMINING PROTEIN-RELATED"/>
    <property type="match status" value="1"/>
</dbReference>
<accession>A0AAD5BUH2</accession>
<dbReference type="EMBL" id="JAMZMK010010939">
    <property type="protein sequence ID" value="KAI7729697.1"/>
    <property type="molecule type" value="Genomic_DNA"/>
</dbReference>
<dbReference type="Gene3D" id="3.30.70.330">
    <property type="match status" value="1"/>
</dbReference>
<dbReference type="InterPro" id="IPR000504">
    <property type="entry name" value="RRM_dom"/>
</dbReference>
<keyword evidence="5" id="KW-1185">Reference proteome</keyword>
<dbReference type="Pfam" id="PF00076">
    <property type="entry name" value="RRM_1"/>
    <property type="match status" value="1"/>
</dbReference>
<dbReference type="SMART" id="SM00360">
    <property type="entry name" value="RRM"/>
    <property type="match status" value="1"/>
</dbReference>
<dbReference type="InterPro" id="IPR035979">
    <property type="entry name" value="RBD_domain_sf"/>
</dbReference>
<name>A0AAD5BUH2_AMBAR</name>
<keyword evidence="1" id="KW-0694">RNA-binding</keyword>
<reference evidence="4" key="1">
    <citation type="submission" date="2022-06" db="EMBL/GenBank/DDBJ databases">
        <title>Uncovering the hologenomic basis of an extraordinary plant invasion.</title>
        <authorList>
            <person name="Bieker V.C."/>
            <person name="Martin M.D."/>
            <person name="Gilbert T."/>
            <person name="Hodgins K."/>
            <person name="Battlay P."/>
            <person name="Petersen B."/>
            <person name="Wilson J."/>
        </authorList>
    </citation>
    <scope>NUCLEOTIDE SEQUENCE</scope>
    <source>
        <strain evidence="4">AA19_3_7</strain>
        <tissue evidence="4">Leaf</tissue>
    </source>
</reference>
<dbReference type="GO" id="GO:0003723">
    <property type="term" value="F:RNA binding"/>
    <property type="evidence" value="ECO:0007669"/>
    <property type="project" value="UniProtKB-UniRule"/>
</dbReference>
<evidence type="ECO:0000256" key="2">
    <source>
        <dbReference type="SAM" id="MobiDB-lite"/>
    </source>
</evidence>
<comment type="caution">
    <text evidence="4">The sequence shown here is derived from an EMBL/GenBank/DDBJ whole genome shotgun (WGS) entry which is preliminary data.</text>
</comment>
<proteinExistence type="predicted"/>
<evidence type="ECO:0000313" key="4">
    <source>
        <dbReference type="EMBL" id="KAI7729697.1"/>
    </source>
</evidence>
<sequence>MSYSRRSRYSPSPSPPHKRYSGSVSRSRSRSKSRSYDASDIENPGNSLYVTGLSRRITKSELEKHFSAEGKVEDVRLVTDPWTRESRGFGFVSMSSIKEAESCIKHLDGSVLDGRVITVEKVNLPYSLVRLLYFAALHQSPKLTNHIKCKYQTINPEGCQEAKRSHPDSRKFVVGLRRILLIQEAVLLVIHLKEIGAGRGHTLHVTVGGGSGHTPVLRRHTADVGLTPQPQMIMVGGAATVPDLTLQKIVTTEGVVAMTPGTIRQTTEGDVSTTPGTTPLITGAEAGATGVFLEVCPLLQGGITGAGAEAAVIGVFLEVCRLLQGGITGAILLAGRPLGQGQGGGILQVSPPDLVQGVFRVTV</sequence>
<evidence type="ECO:0000256" key="1">
    <source>
        <dbReference type="PROSITE-ProRule" id="PRU00176"/>
    </source>
</evidence>
<dbReference type="InterPro" id="IPR012677">
    <property type="entry name" value="Nucleotide-bd_a/b_plait_sf"/>
</dbReference>
<dbReference type="InterPro" id="IPR050441">
    <property type="entry name" value="RBM"/>
</dbReference>